<dbReference type="Proteomes" id="UP000053268">
    <property type="component" value="Unassembled WGS sequence"/>
</dbReference>
<evidence type="ECO:0000313" key="2">
    <source>
        <dbReference type="EMBL" id="KPJ04421.1"/>
    </source>
</evidence>
<dbReference type="PANTHER" id="PTHR47771:SF14">
    <property type="entry name" value="RH73259P"/>
    <property type="match status" value="1"/>
</dbReference>
<dbReference type="PANTHER" id="PTHR47771">
    <property type="entry name" value="LD27203P-RELATED"/>
    <property type="match status" value="1"/>
</dbReference>
<keyword evidence="3" id="KW-1185">Reference proteome</keyword>
<gene>
    <name evidence="2" type="ORF">RR46_01056</name>
</gene>
<sequence>MDVCQNVSPDLKEGAALTTDAGVAVSGIVPVNQKVQQGGTQFEWGWQLTPVNTQLPIDHFLVQTGPQIQYADIGGLQNTGPLVDATGLNYNTIPYQIYQNPENHTQIIQDVSSQAPLDIFLLHQFPVNSQTQEHVADNSIQYTNEPTNSYTQTGYNIQTDHTTQNNLTNNHNTAYKENDNQNNAIITPIVQVFKDHNCANDDINKEQSILEDKTTYENINENFETKEPLFKGAADFKIETRSNTNNEGYYYYSTEITPKRNYNEDQEGISKLVASTQDLISNDDLITINHSAEKQVYDLDEYIQPYNSKTVESRNNQNQITLKAKIRNIENRAVSNSNAIRQNNYENKFTSPIVVQDSKEDDYKEEILDTLVTTMTPFIQNGYVIASIKKNASKNAHLPHYFNEETVYVTPRPIGQKYLAPITVALRLLNSNNTDIINTIEDPEASDSEFVEDKVKIPTKGRTIVEIQESIPLDITHINEIEVHQYLEEGRSNSPINEENVYDTFGNQRNDEQNIQDVSHEYGKKNIETNSEHNSGNKIKRNEELESNESIKNQITFEYNNYKGNQQNNTNNENIFGKRNNRKVIQPIIVEKEIPVLQYRDRYIEKQIPNSEKTNHVPDRPVLIPVPYEKIVEKPIEVTKYVDKPYPVQVPQPYPVPIKVPYPVEQQVYVDRPVHVPYPVEKVVEKEVIRNVPVPTPVAVPVKVQVPVEKPVIVPIPVERPYPVPVEKPVEKIVEKEIRVPYPVEKKVLYPVPYEKTVHVPVEKIIEKPVHINVPVPIPVHIIKHYPVDRIIEKKVPYPVERVVEKFVEKPKIVTKYIDRPYAIENPYNVEKRTENNMPFLFQTYSVDNSKAEESQNLPQYLQNESQNVKQNRPEKTYYNQLQEYIKDNQEQFTYTVPIQTTQWGSLYASTYKYTNIKPNQAKNNQIYNKYLTNNQNLYYGPPPLQKYNNYWENNSYSSVKSNRFQRQPKVTNLRIEYGFKPPLIPSIEIDLHGRPINKETDK</sequence>
<feature type="region of interest" description="Disordered" evidence="1">
    <location>
        <begin position="525"/>
        <end position="547"/>
    </location>
</feature>
<protein>
    <submittedName>
        <fullName evidence="2">Zinc finger protein 512B</fullName>
    </submittedName>
</protein>
<evidence type="ECO:0000256" key="1">
    <source>
        <dbReference type="SAM" id="MobiDB-lite"/>
    </source>
</evidence>
<proteinExistence type="predicted"/>
<dbReference type="EMBL" id="KQ458995">
    <property type="protein sequence ID" value="KPJ04421.1"/>
    <property type="molecule type" value="Genomic_DNA"/>
</dbReference>
<organism evidence="2 3">
    <name type="scientific">Papilio xuthus</name>
    <name type="common">Asian swallowtail butterfly</name>
    <dbReference type="NCBI Taxonomy" id="66420"/>
    <lineage>
        <taxon>Eukaryota</taxon>
        <taxon>Metazoa</taxon>
        <taxon>Ecdysozoa</taxon>
        <taxon>Arthropoda</taxon>
        <taxon>Hexapoda</taxon>
        <taxon>Insecta</taxon>
        <taxon>Pterygota</taxon>
        <taxon>Neoptera</taxon>
        <taxon>Endopterygota</taxon>
        <taxon>Lepidoptera</taxon>
        <taxon>Glossata</taxon>
        <taxon>Ditrysia</taxon>
        <taxon>Papilionoidea</taxon>
        <taxon>Papilionidae</taxon>
        <taxon>Papilioninae</taxon>
        <taxon>Papilio</taxon>
    </lineage>
</organism>
<accession>A0A0N1I5D3</accession>
<reference evidence="2 3" key="1">
    <citation type="journal article" date="2015" name="Nat. Commun.">
        <title>Outbred genome sequencing and CRISPR/Cas9 gene editing in butterflies.</title>
        <authorList>
            <person name="Li X."/>
            <person name="Fan D."/>
            <person name="Zhang W."/>
            <person name="Liu G."/>
            <person name="Zhang L."/>
            <person name="Zhao L."/>
            <person name="Fang X."/>
            <person name="Chen L."/>
            <person name="Dong Y."/>
            <person name="Chen Y."/>
            <person name="Ding Y."/>
            <person name="Zhao R."/>
            <person name="Feng M."/>
            <person name="Zhu Y."/>
            <person name="Feng Y."/>
            <person name="Jiang X."/>
            <person name="Zhu D."/>
            <person name="Xiang H."/>
            <person name="Feng X."/>
            <person name="Li S."/>
            <person name="Wang J."/>
            <person name="Zhang G."/>
            <person name="Kronforst M.R."/>
            <person name="Wang W."/>
        </authorList>
    </citation>
    <scope>NUCLEOTIDE SEQUENCE [LARGE SCALE GENOMIC DNA]</scope>
    <source>
        <strain evidence="2">Ya'a_city_454_Px</strain>
        <tissue evidence="2">Whole body</tissue>
    </source>
</reference>
<name>A0A0N1I5D3_PAPXU</name>
<evidence type="ECO:0000313" key="3">
    <source>
        <dbReference type="Proteomes" id="UP000053268"/>
    </source>
</evidence>
<dbReference type="AlphaFoldDB" id="A0A0N1I5D3"/>
<dbReference type="STRING" id="66420.A0A0N1I5D3"/>